<dbReference type="EMBL" id="QXIR01000007">
    <property type="protein sequence ID" value="RIW35655.1"/>
    <property type="molecule type" value="Genomic_DNA"/>
</dbReference>
<protein>
    <submittedName>
        <fullName evidence="2">DUF2524 family protein</fullName>
    </submittedName>
</protein>
<keyword evidence="1" id="KW-0175">Coiled coil</keyword>
<feature type="coiled-coil region" evidence="1">
    <location>
        <begin position="43"/>
        <end position="81"/>
    </location>
</feature>
<accession>A0A3A1R686</accession>
<evidence type="ECO:0000313" key="3">
    <source>
        <dbReference type="Proteomes" id="UP000265801"/>
    </source>
</evidence>
<dbReference type="Pfam" id="PF10732">
    <property type="entry name" value="DUF2524"/>
    <property type="match status" value="1"/>
</dbReference>
<proteinExistence type="predicted"/>
<name>A0A3A1R686_9BACI</name>
<dbReference type="RefSeq" id="WP_119546220.1">
    <property type="nucleotide sequence ID" value="NZ_QXIR01000007.1"/>
</dbReference>
<sequence length="97" mass="11385">MATRQSVDECLQKCEDALRYAQEQYKSGTKQEHYHDHEYTDAMQKVEEAVNDIRHLANSANSQQREQLHRMRLQLQQFQNEMVLLDHDPGSVGGRLQ</sequence>
<evidence type="ECO:0000313" key="2">
    <source>
        <dbReference type="EMBL" id="RIW35655.1"/>
    </source>
</evidence>
<gene>
    <name evidence="2" type="ORF">D3H55_07165</name>
</gene>
<evidence type="ECO:0000256" key="1">
    <source>
        <dbReference type="SAM" id="Coils"/>
    </source>
</evidence>
<reference evidence="2 3" key="1">
    <citation type="submission" date="2018-09" db="EMBL/GenBank/DDBJ databases">
        <title>Bacillus saliacetes sp. nov., isolated from Thai shrimp paste (Ka-pi).</title>
        <authorList>
            <person name="Daroonpunt R."/>
            <person name="Tanasupawat S."/>
            <person name="Yiamsombut S."/>
        </authorList>
    </citation>
    <scope>NUCLEOTIDE SEQUENCE [LARGE SCALE GENOMIC DNA]</scope>
    <source>
        <strain evidence="2 3">SKP7-4</strain>
    </source>
</reference>
<comment type="caution">
    <text evidence="2">The sequence shown here is derived from an EMBL/GenBank/DDBJ whole genome shotgun (WGS) entry which is preliminary data.</text>
</comment>
<dbReference type="InterPro" id="IPR019668">
    <property type="entry name" value="Uncharacterised_YtzC"/>
</dbReference>
<dbReference type="OrthoDB" id="2970872at2"/>
<organism evidence="2 3">
    <name type="scientific">Bacillus salacetis</name>
    <dbReference type="NCBI Taxonomy" id="2315464"/>
    <lineage>
        <taxon>Bacteria</taxon>
        <taxon>Bacillati</taxon>
        <taxon>Bacillota</taxon>
        <taxon>Bacilli</taxon>
        <taxon>Bacillales</taxon>
        <taxon>Bacillaceae</taxon>
        <taxon>Bacillus</taxon>
    </lineage>
</organism>
<keyword evidence="3" id="KW-1185">Reference proteome</keyword>
<dbReference type="Proteomes" id="UP000265801">
    <property type="component" value="Unassembled WGS sequence"/>
</dbReference>
<dbReference type="AlphaFoldDB" id="A0A3A1R686"/>